<dbReference type="Proteomes" id="UP000016743">
    <property type="component" value="Chromosome"/>
</dbReference>
<name>U3P2R5_LEIXC</name>
<sequence>MQRREIRMRTGERSGRASAAISPAEQTPVPALSERQPHLHGLGHLALGRRPRCGCGSESVADERCEVHADAGPSPSWVPLRRQHTGWRRSRFVYSDRMPLLSR</sequence>
<protein>
    <submittedName>
        <fullName evidence="2">Uncharacterized protein</fullName>
    </submittedName>
</protein>
<feature type="compositionally biased region" description="Basic and acidic residues" evidence="1">
    <location>
        <begin position="1"/>
        <end position="15"/>
    </location>
</feature>
<keyword evidence="3" id="KW-1185">Reference proteome</keyword>
<organism evidence="2 3">
    <name type="scientific">Leifsonia xyli subsp. cynodontis DSM 46306</name>
    <dbReference type="NCBI Taxonomy" id="1389489"/>
    <lineage>
        <taxon>Bacteria</taxon>
        <taxon>Bacillati</taxon>
        <taxon>Actinomycetota</taxon>
        <taxon>Actinomycetes</taxon>
        <taxon>Micrococcales</taxon>
        <taxon>Microbacteriaceae</taxon>
        <taxon>Leifsonia</taxon>
    </lineage>
</organism>
<gene>
    <name evidence="2" type="ORF">O159_04060</name>
</gene>
<dbReference type="STRING" id="1389489.O159_04060"/>
<evidence type="ECO:0000313" key="3">
    <source>
        <dbReference type="Proteomes" id="UP000016743"/>
    </source>
</evidence>
<feature type="region of interest" description="Disordered" evidence="1">
    <location>
        <begin position="1"/>
        <end position="36"/>
    </location>
</feature>
<reference evidence="2 3" key="1">
    <citation type="journal article" date="2013" name="Genome Announc.">
        <title>Complete Genome Sequence of Leifsonia xyli subsp. cynodontis Strain DSM46306, a Gram-Positive Bacterial Pathogen of Grasses.</title>
        <authorList>
            <person name="Monteiro-Vitorello C.B."/>
            <person name="Zerillo M.M."/>
            <person name="Van Sluys M.A."/>
            <person name="Camargo L.E."/>
            <person name="Kitajima J.P."/>
        </authorList>
    </citation>
    <scope>NUCLEOTIDE SEQUENCE [LARGE SCALE GENOMIC DNA]</scope>
    <source>
        <strain evidence="2 3">DSM 46306</strain>
    </source>
</reference>
<evidence type="ECO:0000256" key="1">
    <source>
        <dbReference type="SAM" id="MobiDB-lite"/>
    </source>
</evidence>
<dbReference type="KEGG" id="lxy:O159_04060"/>
<dbReference type="EMBL" id="CP006734">
    <property type="protein sequence ID" value="AGW40615.1"/>
    <property type="molecule type" value="Genomic_DNA"/>
</dbReference>
<proteinExistence type="predicted"/>
<dbReference type="HOGENOM" id="CLU_2260266_0_0_11"/>
<dbReference type="AlphaFoldDB" id="U3P2R5"/>
<accession>U3P2R5</accession>
<evidence type="ECO:0000313" key="2">
    <source>
        <dbReference type="EMBL" id="AGW40615.1"/>
    </source>
</evidence>